<accession>X1IG17</accession>
<proteinExistence type="predicted"/>
<dbReference type="AlphaFoldDB" id="X1IG17"/>
<feature type="non-terminal residue" evidence="1">
    <location>
        <position position="212"/>
    </location>
</feature>
<organism evidence="1">
    <name type="scientific">marine sediment metagenome</name>
    <dbReference type="NCBI Taxonomy" id="412755"/>
    <lineage>
        <taxon>unclassified sequences</taxon>
        <taxon>metagenomes</taxon>
        <taxon>ecological metagenomes</taxon>
    </lineage>
</organism>
<sequence length="212" mass="21938">IAVSGTVDGVDVAAHDTATTGVHDVGANHIAEAPTASHLVRTFTKGWTSNKFLKGAGVNANPTEVDIGFVFAPQATSLYMGPPDTLCSSPFTALINGNPTATSVVYDNDLLENSLPAGPQCGRLVLYNTTRGNSRLIVTSVRGTNTITTVASTDDWADGDSLTTLSSIIGVVAEMMDLDVITGTTIPAAAIGIKVFVNIRETGALDAFNDIV</sequence>
<dbReference type="EMBL" id="BARU01042116">
    <property type="protein sequence ID" value="GAH81361.1"/>
    <property type="molecule type" value="Genomic_DNA"/>
</dbReference>
<feature type="non-terminal residue" evidence="1">
    <location>
        <position position="1"/>
    </location>
</feature>
<gene>
    <name evidence="1" type="ORF">S03H2_64778</name>
</gene>
<protein>
    <submittedName>
        <fullName evidence="1">Uncharacterized protein</fullName>
    </submittedName>
</protein>
<comment type="caution">
    <text evidence="1">The sequence shown here is derived from an EMBL/GenBank/DDBJ whole genome shotgun (WGS) entry which is preliminary data.</text>
</comment>
<evidence type="ECO:0000313" key="1">
    <source>
        <dbReference type="EMBL" id="GAH81361.1"/>
    </source>
</evidence>
<name>X1IG17_9ZZZZ</name>
<reference evidence="1" key="1">
    <citation type="journal article" date="2014" name="Front. Microbiol.">
        <title>High frequency of phylogenetically diverse reductive dehalogenase-homologous genes in deep subseafloor sedimentary metagenomes.</title>
        <authorList>
            <person name="Kawai M."/>
            <person name="Futagami T."/>
            <person name="Toyoda A."/>
            <person name="Takaki Y."/>
            <person name="Nishi S."/>
            <person name="Hori S."/>
            <person name="Arai W."/>
            <person name="Tsubouchi T."/>
            <person name="Morono Y."/>
            <person name="Uchiyama I."/>
            <person name="Ito T."/>
            <person name="Fujiyama A."/>
            <person name="Inagaki F."/>
            <person name="Takami H."/>
        </authorList>
    </citation>
    <scope>NUCLEOTIDE SEQUENCE</scope>
    <source>
        <strain evidence="1">Expedition CK06-06</strain>
    </source>
</reference>